<keyword evidence="7" id="KW-0411">Iron-sulfur</keyword>
<dbReference type="Proteomes" id="UP000002027">
    <property type="component" value="Chromosome 2"/>
</dbReference>
<keyword evidence="3" id="KW-0479">Metal-binding</keyword>
<dbReference type="Gene3D" id="1.10.1060.10">
    <property type="entry name" value="Alpha-helical ferredoxin"/>
    <property type="match status" value="1"/>
</dbReference>
<protein>
    <recommendedName>
        <fullName evidence="8">4Fe-4S ferredoxin-type domain-containing protein</fullName>
    </recommendedName>
</protein>
<dbReference type="InterPro" id="IPR004017">
    <property type="entry name" value="Cys_rich_dom"/>
</dbReference>
<dbReference type="GO" id="GO:0051539">
    <property type="term" value="F:4 iron, 4 sulfur cluster binding"/>
    <property type="evidence" value="ECO:0007669"/>
    <property type="project" value="UniProtKB-KW"/>
</dbReference>
<dbReference type="EMBL" id="CP001824">
    <property type="protein sequence ID" value="ACZ40353.1"/>
    <property type="molecule type" value="Genomic_DNA"/>
</dbReference>
<dbReference type="InterPro" id="IPR037171">
    <property type="entry name" value="NagB/RpiA_transferase-like"/>
</dbReference>
<dbReference type="GO" id="GO:0046872">
    <property type="term" value="F:metal ion binding"/>
    <property type="evidence" value="ECO:0007669"/>
    <property type="project" value="UniProtKB-KW"/>
</dbReference>
<dbReference type="SUPFAM" id="SSF46548">
    <property type="entry name" value="alpha-helical ferredoxin"/>
    <property type="match status" value="1"/>
</dbReference>
<dbReference type="InterPro" id="IPR004452">
    <property type="entry name" value="LutB/LldF"/>
</dbReference>
<dbReference type="RefSeq" id="WP_012873388.1">
    <property type="nucleotide sequence ID" value="NC_013524.1"/>
</dbReference>
<dbReference type="OrthoDB" id="5241828at2"/>
<dbReference type="AlphaFoldDB" id="D1C960"/>
<dbReference type="Pfam" id="PF02589">
    <property type="entry name" value="LUD_dom"/>
    <property type="match status" value="1"/>
</dbReference>
<dbReference type="GO" id="GO:0016491">
    <property type="term" value="F:oxidoreductase activity"/>
    <property type="evidence" value="ECO:0007669"/>
    <property type="project" value="UniProtKB-ARBA"/>
</dbReference>
<dbReference type="eggNOG" id="COG0247">
    <property type="taxonomic scope" value="Bacteria"/>
</dbReference>
<evidence type="ECO:0000256" key="3">
    <source>
        <dbReference type="ARBA" id="ARBA00022723"/>
    </source>
</evidence>
<feature type="domain" description="4Fe-4S ferredoxin-type" evidence="8">
    <location>
        <begin position="309"/>
        <end position="329"/>
    </location>
</feature>
<dbReference type="InterPro" id="IPR009051">
    <property type="entry name" value="Helical_ferredxn"/>
</dbReference>
<dbReference type="InterPro" id="IPR017900">
    <property type="entry name" value="4Fe4S_Fe_S_CS"/>
</dbReference>
<evidence type="ECO:0000256" key="6">
    <source>
        <dbReference type="ARBA" id="ARBA00023004"/>
    </source>
</evidence>
<dbReference type="InterPro" id="IPR017896">
    <property type="entry name" value="4Fe4S_Fe-S-bd"/>
</dbReference>
<dbReference type="GO" id="GO:0006089">
    <property type="term" value="P:lactate metabolic process"/>
    <property type="evidence" value="ECO:0007669"/>
    <property type="project" value="InterPro"/>
</dbReference>
<dbReference type="PROSITE" id="PS00198">
    <property type="entry name" value="4FE4S_FER_1"/>
    <property type="match status" value="2"/>
</dbReference>
<dbReference type="PANTHER" id="PTHR47153:SF2">
    <property type="entry name" value="LACTATE UTILIZATION PROTEIN B"/>
    <property type="match status" value="1"/>
</dbReference>
<keyword evidence="5" id="KW-0249">Electron transport</keyword>
<dbReference type="KEGG" id="sti:Sthe_2949"/>
<keyword evidence="2" id="KW-0004">4Fe-4S</keyword>
<sequence>MPARSKEFQRRLDAAVRDPNLAVALRRSLSTFRDRRAGAFAPLDFPAMQADLRRRKEDAIARLPELIEQFTREAEAVGAVVHLAKTPEDACRIIADIATERGVKLAVKSKSMATEEIRLNPALEARGIRVVETDLGEWIVQLAGDHPSHLIAPAIHITREQVAELFSKETGQEVSPEVQALVGVARQRLRQAFIDADMGITGANAAIAETGTIAIVTNEGNDRLVATLPPVHVAVLGVEKIVPTIDDVAAMLKLLPRSGTAQKITSYVSFITGPSRTADIELVTAMGVHGPKEVHIVLLDNGRLAAREDPELVDTLYCIRCGACSNVCPPYQVVGGHLFGHIYTGPIGLPLTALHHGLDAAADPQSLCVSCNACELVCPAGIPIPRLILEVRSRVTESMGLPTPKEQVMARWQHPKRGDRWARAAARGAALVARDGYIERIPFQGELTRDRHLVAPARKPLRDRVRHLAGNRARQQPAPEPRFAGSQAAGLTVAYFPGCMVDRLMPEMGEATIQVLEACGCRVIFPPDQHCCGLVALNMGDRPRGRVMAEQTVRVLEEVEADWIVTNSTSCYAAMAQDYQHLFRDDPEWRERAARQAERLIDLTTFLDRVARLGPQQWTEPGPRVTYHDACQSYNALGIREAPRRIITEVLGLELVEMPESSVCCGFGGSFSVDYPQVSSAILGRKLDNALSTDAPVVVADNPGCLMQIRGGLHARRSPVRALHLAELIAERLGM</sequence>
<keyword evidence="1" id="KW-0813">Transport</keyword>
<dbReference type="Pfam" id="PF02754">
    <property type="entry name" value="CCG"/>
    <property type="match status" value="2"/>
</dbReference>
<evidence type="ECO:0000259" key="8">
    <source>
        <dbReference type="PROSITE" id="PS51379"/>
    </source>
</evidence>
<dbReference type="PANTHER" id="PTHR47153">
    <property type="entry name" value="LACTATE UTILIZATION PROTEIN B"/>
    <property type="match status" value="1"/>
</dbReference>
<reference evidence="10" key="1">
    <citation type="submission" date="2009-11" db="EMBL/GenBank/DDBJ databases">
        <title>The complete chromosome 2 of Sphaerobacter thermophilus DSM 20745.</title>
        <authorList>
            <person name="Lucas S."/>
            <person name="Copeland A."/>
            <person name="Lapidus A."/>
            <person name="Glavina del Rio T."/>
            <person name="Dalin E."/>
            <person name="Tice H."/>
            <person name="Bruce D."/>
            <person name="Goodwin L."/>
            <person name="Pitluck S."/>
            <person name="Kyrpides N."/>
            <person name="Mavromatis K."/>
            <person name="Ivanova N."/>
            <person name="Mikhailova N."/>
            <person name="LaButti K.M."/>
            <person name="Clum A."/>
            <person name="Sun H.I."/>
            <person name="Brettin T."/>
            <person name="Detter J.C."/>
            <person name="Han C."/>
            <person name="Larimer F."/>
            <person name="Land M."/>
            <person name="Hauser L."/>
            <person name="Markowitz V."/>
            <person name="Cheng J.F."/>
            <person name="Hugenholtz P."/>
            <person name="Woyke T."/>
            <person name="Wu D."/>
            <person name="Steenblock K."/>
            <person name="Schneider S."/>
            <person name="Pukall R."/>
            <person name="Goeker M."/>
            <person name="Klenk H.P."/>
            <person name="Eisen J.A."/>
        </authorList>
    </citation>
    <scope>NUCLEOTIDE SEQUENCE [LARGE SCALE GENOMIC DNA]</scope>
    <source>
        <strain evidence="10">ATCC 49802 / DSM 20745 / S 6022</strain>
    </source>
</reference>
<keyword evidence="6" id="KW-0408">Iron</keyword>
<evidence type="ECO:0000256" key="2">
    <source>
        <dbReference type="ARBA" id="ARBA00022485"/>
    </source>
</evidence>
<dbReference type="InterPro" id="IPR003741">
    <property type="entry name" value="LUD_dom"/>
</dbReference>
<evidence type="ECO:0000313" key="9">
    <source>
        <dbReference type="EMBL" id="ACZ40353.1"/>
    </source>
</evidence>
<dbReference type="PROSITE" id="PS51379">
    <property type="entry name" value="4FE4S_FER_2"/>
    <property type="match status" value="2"/>
</dbReference>
<evidence type="ECO:0000256" key="4">
    <source>
        <dbReference type="ARBA" id="ARBA00022737"/>
    </source>
</evidence>
<evidence type="ECO:0000256" key="5">
    <source>
        <dbReference type="ARBA" id="ARBA00022982"/>
    </source>
</evidence>
<organism evidence="9 10">
    <name type="scientific">Sphaerobacter thermophilus (strain ATCC 49802 / DSM 20745 / KCCM 41009 / NCIMB 13125 / S 6022)</name>
    <dbReference type="NCBI Taxonomy" id="479434"/>
    <lineage>
        <taxon>Bacteria</taxon>
        <taxon>Pseudomonadati</taxon>
        <taxon>Thermomicrobiota</taxon>
        <taxon>Thermomicrobia</taxon>
        <taxon>Sphaerobacterales</taxon>
        <taxon>Sphaerobacterineae</taxon>
        <taxon>Sphaerobacteraceae</taxon>
        <taxon>Sphaerobacter</taxon>
    </lineage>
</organism>
<evidence type="ECO:0000313" key="10">
    <source>
        <dbReference type="Proteomes" id="UP000002027"/>
    </source>
</evidence>
<dbReference type="Gene3D" id="3.40.50.10420">
    <property type="entry name" value="NagB/RpiA/CoA transferase-like"/>
    <property type="match status" value="1"/>
</dbReference>
<dbReference type="STRING" id="479434.Sthe_2949"/>
<name>D1C960_SPHTD</name>
<feature type="domain" description="4Fe-4S ferredoxin-type" evidence="8">
    <location>
        <begin position="358"/>
        <end position="388"/>
    </location>
</feature>
<dbReference type="Pfam" id="PF13183">
    <property type="entry name" value="Fer4_8"/>
    <property type="match status" value="1"/>
</dbReference>
<keyword evidence="10" id="KW-1185">Reference proteome</keyword>
<evidence type="ECO:0000256" key="7">
    <source>
        <dbReference type="ARBA" id="ARBA00023014"/>
    </source>
</evidence>
<dbReference type="FunCoup" id="D1C960">
    <property type="interactions" value="15"/>
</dbReference>
<dbReference type="InterPro" id="IPR024185">
    <property type="entry name" value="FTHF_cligase-like_sf"/>
</dbReference>
<evidence type="ECO:0000256" key="1">
    <source>
        <dbReference type="ARBA" id="ARBA00022448"/>
    </source>
</evidence>
<dbReference type="HOGENOM" id="CLU_023081_5_0_0"/>
<proteinExistence type="predicted"/>
<dbReference type="InParanoid" id="D1C960"/>
<dbReference type="eggNOG" id="COG1139">
    <property type="taxonomic scope" value="Bacteria"/>
</dbReference>
<dbReference type="SUPFAM" id="SSF100950">
    <property type="entry name" value="NagB/RpiA/CoA transferase-like"/>
    <property type="match status" value="1"/>
</dbReference>
<reference evidence="9 10" key="2">
    <citation type="journal article" date="2010" name="Stand. Genomic Sci.">
        <title>Complete genome sequence of Desulfohalobium retbaense type strain (HR(100)).</title>
        <authorList>
            <person name="Spring S."/>
            <person name="Nolan M."/>
            <person name="Lapidus A."/>
            <person name="Glavina Del Rio T."/>
            <person name="Copeland A."/>
            <person name="Tice H."/>
            <person name="Cheng J.F."/>
            <person name="Lucas S."/>
            <person name="Land M."/>
            <person name="Chen F."/>
            <person name="Bruce D."/>
            <person name="Goodwin L."/>
            <person name="Pitluck S."/>
            <person name="Ivanova N."/>
            <person name="Mavromatis K."/>
            <person name="Mikhailova N."/>
            <person name="Pati A."/>
            <person name="Chen A."/>
            <person name="Palaniappan K."/>
            <person name="Hauser L."/>
            <person name="Chang Y.J."/>
            <person name="Jeffries C.D."/>
            <person name="Munk C."/>
            <person name="Kiss H."/>
            <person name="Chain P."/>
            <person name="Han C."/>
            <person name="Brettin T."/>
            <person name="Detter J.C."/>
            <person name="Schuler E."/>
            <person name="Goker M."/>
            <person name="Rohde M."/>
            <person name="Bristow J."/>
            <person name="Eisen J.A."/>
            <person name="Markowitz V."/>
            <person name="Hugenholtz P."/>
            <person name="Kyrpides N.C."/>
            <person name="Klenk H.P."/>
        </authorList>
    </citation>
    <scope>NUCLEOTIDE SEQUENCE [LARGE SCALE GENOMIC DNA]</scope>
    <source>
        <strain evidence="10">ATCC 49802 / DSM 20745 / S 6022</strain>
    </source>
</reference>
<gene>
    <name evidence="9" type="ordered locus">Sthe_2949</name>
</gene>
<keyword evidence="4" id="KW-0677">Repeat</keyword>
<accession>D1C960</accession>